<dbReference type="GO" id="GO:0016990">
    <property type="term" value="F:arginine deiminase activity"/>
    <property type="evidence" value="ECO:0007669"/>
    <property type="project" value="TreeGrafter"/>
</dbReference>
<dbReference type="EMBL" id="UOGJ01000042">
    <property type="protein sequence ID" value="VAX35287.1"/>
    <property type="molecule type" value="Genomic_DNA"/>
</dbReference>
<accession>A0A3B1E111</accession>
<name>A0A3B1E111_9ZZZZ</name>
<gene>
    <name evidence="1" type="ORF">MNBD_UNCLBAC01-2143</name>
</gene>
<dbReference type="SUPFAM" id="SSF55909">
    <property type="entry name" value="Pentein"/>
    <property type="match status" value="1"/>
</dbReference>
<evidence type="ECO:0000313" key="1">
    <source>
        <dbReference type="EMBL" id="VAX35287.1"/>
    </source>
</evidence>
<evidence type="ECO:0008006" key="2">
    <source>
        <dbReference type="Google" id="ProtNLM"/>
    </source>
</evidence>
<dbReference type="Pfam" id="PF02274">
    <property type="entry name" value="ADI"/>
    <property type="match status" value="2"/>
</dbReference>
<dbReference type="GO" id="GO:0019546">
    <property type="term" value="P:L-arginine deiminase pathway"/>
    <property type="evidence" value="ECO:0007669"/>
    <property type="project" value="TreeGrafter"/>
</dbReference>
<proteinExistence type="predicted"/>
<dbReference type="AlphaFoldDB" id="A0A3B1E111"/>
<sequence length="295" mass="33983">MNLTEIKVNVPSETAALKAVVMCFANPVNTASIFKYSSIDLPLIYQLWHNKFNLFFDYKKVRSQQQKFIDILNFHGVQVLLADQVSGCGTQHYTRDIGFAIDDVFFVANPRRYYRKRELDGIKNLLSRFSKVSSIDDGVIEGGDVIVDEEYVIIGLGEETNKRGIRCLKNKMREKSIDREIITLEFSHRGVIHLDTKFNIPAKGVGFIHPKSFDSKSLKWLEKKFDLIEATDREMKNMEINTFSISPEKVVMQWRSTRLAKLLEKRGVEVIFVDYSEVLKLPGSFRCTTLPIERS</sequence>
<organism evidence="1">
    <name type="scientific">hydrothermal vent metagenome</name>
    <dbReference type="NCBI Taxonomy" id="652676"/>
    <lineage>
        <taxon>unclassified sequences</taxon>
        <taxon>metagenomes</taxon>
        <taxon>ecological metagenomes</taxon>
    </lineage>
</organism>
<dbReference type="PANTHER" id="PTHR47271:SF2">
    <property type="entry name" value="ARGININE DEIMINASE"/>
    <property type="match status" value="1"/>
</dbReference>
<reference evidence="1" key="1">
    <citation type="submission" date="2018-06" db="EMBL/GenBank/DDBJ databases">
        <authorList>
            <person name="Zhirakovskaya E."/>
        </authorList>
    </citation>
    <scope>NUCLEOTIDE SEQUENCE</scope>
</reference>
<protein>
    <recommendedName>
        <fullName evidence="2">NG,NG-dimethylarginine dimethylaminohydrolase 1</fullName>
    </recommendedName>
</protein>
<dbReference type="Gene3D" id="3.75.10.10">
    <property type="entry name" value="L-arginine/glycine Amidinotransferase, Chain A"/>
    <property type="match status" value="1"/>
</dbReference>
<dbReference type="PANTHER" id="PTHR47271">
    <property type="entry name" value="ARGININE DEIMINASE"/>
    <property type="match status" value="1"/>
</dbReference>